<dbReference type="GO" id="GO:0016747">
    <property type="term" value="F:acyltransferase activity, transferring groups other than amino-acyl groups"/>
    <property type="evidence" value="ECO:0007669"/>
    <property type="project" value="InterPro"/>
</dbReference>
<evidence type="ECO:0000313" key="1">
    <source>
        <dbReference type="EMBL" id="MTR63661.1"/>
    </source>
</evidence>
<evidence type="ECO:0000313" key="2">
    <source>
        <dbReference type="Proteomes" id="UP000462658"/>
    </source>
</evidence>
<dbReference type="RefSeq" id="WP_031575284.1">
    <property type="nucleotide sequence ID" value="NZ_JACLQT010000008.1"/>
</dbReference>
<dbReference type="Proteomes" id="UP000462658">
    <property type="component" value="Unassembled WGS sequence"/>
</dbReference>
<dbReference type="InterPro" id="IPR051531">
    <property type="entry name" value="N-acetyltransferase"/>
</dbReference>
<sequence>MNHLGSLVIETEHLYLRPFVLEDAPAMFENWASDPETLKYVTWDAHASTERTRESIKRWIEQYRKPDTYKWALCLKTSLDQVIGDISVVSQDQESQSCELGYILGKKFWGRGFMTEAVIAVLDFLLNKVGFKEIKATYVSLNPASGKVMEKAGMQYVETIPHAIQRKGYCGDKIIYSKQNPSL</sequence>
<name>A0A0F3H4L7_STRPA</name>
<dbReference type="InterPro" id="IPR000182">
    <property type="entry name" value="GNAT_dom"/>
</dbReference>
<proteinExistence type="predicted"/>
<reference evidence="1 2" key="1">
    <citation type="journal article" date="2019" name="Nat. Med.">
        <title>A library of human gut bacterial isolates paired with longitudinal multiomics data enables mechanistic microbiome research.</title>
        <authorList>
            <person name="Poyet M."/>
            <person name="Groussin M."/>
            <person name="Gibbons S.M."/>
            <person name="Avila-Pacheco J."/>
            <person name="Jiang X."/>
            <person name="Kearney S.M."/>
            <person name="Perrotta A.R."/>
            <person name="Berdy B."/>
            <person name="Zhao S."/>
            <person name="Lieberman T.D."/>
            <person name="Swanson P.K."/>
            <person name="Smith M."/>
            <person name="Roesemann S."/>
            <person name="Alexander J.E."/>
            <person name="Rich S.A."/>
            <person name="Livny J."/>
            <person name="Vlamakis H."/>
            <person name="Clish C."/>
            <person name="Bullock K."/>
            <person name="Deik A."/>
            <person name="Scott J."/>
            <person name="Pierce K.A."/>
            <person name="Xavier R.J."/>
            <person name="Alm E.J."/>
        </authorList>
    </citation>
    <scope>NUCLEOTIDE SEQUENCE [LARGE SCALE GENOMIC DNA]</scope>
    <source>
        <strain evidence="1 2">BIOML-A10</strain>
    </source>
</reference>
<dbReference type="InterPro" id="IPR016181">
    <property type="entry name" value="Acyl_CoA_acyltransferase"/>
</dbReference>
<dbReference type="Pfam" id="PF13302">
    <property type="entry name" value="Acetyltransf_3"/>
    <property type="match status" value="1"/>
</dbReference>
<comment type="caution">
    <text evidence="1">The sequence shown here is derived from an EMBL/GenBank/DDBJ whole genome shotgun (WGS) entry which is preliminary data.</text>
</comment>
<dbReference type="SUPFAM" id="SSF55729">
    <property type="entry name" value="Acyl-CoA N-acyltransferases (Nat)"/>
    <property type="match status" value="1"/>
</dbReference>
<accession>A0A0F3H4L7</accession>
<protein>
    <submittedName>
        <fullName evidence="1">GNAT family N-acetyltransferase</fullName>
    </submittedName>
</protein>
<dbReference type="Gene3D" id="3.40.630.30">
    <property type="match status" value="1"/>
</dbReference>
<dbReference type="PROSITE" id="PS51186">
    <property type="entry name" value="GNAT"/>
    <property type="match status" value="1"/>
</dbReference>
<keyword evidence="1" id="KW-0808">Transferase</keyword>
<dbReference type="PANTHER" id="PTHR43792">
    <property type="entry name" value="GNAT FAMILY, PUTATIVE (AFU_ORTHOLOGUE AFUA_3G00765)-RELATED-RELATED"/>
    <property type="match status" value="1"/>
</dbReference>
<dbReference type="EMBL" id="WMZA01000005">
    <property type="protein sequence ID" value="MTR63661.1"/>
    <property type="molecule type" value="Genomic_DNA"/>
</dbReference>
<gene>
    <name evidence="1" type="ORF">GMC80_10125</name>
</gene>
<organism evidence="1 2">
    <name type="scientific">Streptococcus parasanguinis</name>
    <dbReference type="NCBI Taxonomy" id="1318"/>
    <lineage>
        <taxon>Bacteria</taxon>
        <taxon>Bacillati</taxon>
        <taxon>Bacillota</taxon>
        <taxon>Bacilli</taxon>
        <taxon>Lactobacillales</taxon>
        <taxon>Streptococcaceae</taxon>
        <taxon>Streptococcus</taxon>
    </lineage>
</organism>
<dbReference type="AlphaFoldDB" id="A0A0F3H4L7"/>